<evidence type="ECO:0000256" key="4">
    <source>
        <dbReference type="ARBA" id="ARBA00022837"/>
    </source>
</evidence>
<dbReference type="GO" id="GO:0005911">
    <property type="term" value="C:cell-cell junction"/>
    <property type="evidence" value="ECO:0007669"/>
    <property type="project" value="TreeGrafter"/>
</dbReference>
<keyword evidence="6" id="KW-1133">Transmembrane helix</keyword>
<dbReference type="GO" id="GO:0007156">
    <property type="term" value="P:homophilic cell adhesion via plasma membrane adhesion molecules"/>
    <property type="evidence" value="ECO:0007669"/>
    <property type="project" value="InterPro"/>
</dbReference>
<dbReference type="InterPro" id="IPR002126">
    <property type="entry name" value="Cadherin-like_dom"/>
</dbReference>
<keyword evidence="3" id="KW-0677">Repeat</keyword>
<evidence type="ECO:0000313" key="10">
    <source>
        <dbReference type="EMBL" id="JAS82799.1"/>
    </source>
</evidence>
<dbReference type="InterPro" id="IPR015919">
    <property type="entry name" value="Cadherin-like_sf"/>
</dbReference>
<dbReference type="PANTHER" id="PTHR24025">
    <property type="entry name" value="DESMOGLEIN FAMILY MEMBER"/>
    <property type="match status" value="1"/>
</dbReference>
<dbReference type="SUPFAM" id="SSF49313">
    <property type="entry name" value="Cadherin-like"/>
    <property type="match status" value="2"/>
</dbReference>
<dbReference type="Gene3D" id="2.60.40.60">
    <property type="entry name" value="Cadherins"/>
    <property type="match status" value="2"/>
</dbReference>
<dbReference type="PROSITE" id="PS50268">
    <property type="entry name" value="CADHERIN_2"/>
    <property type="match status" value="1"/>
</dbReference>
<gene>
    <name evidence="10" type="ORF">g.57186</name>
</gene>
<keyword evidence="7" id="KW-0472">Membrane</keyword>
<feature type="non-terminal residue" evidence="10">
    <location>
        <position position="1"/>
    </location>
</feature>
<dbReference type="CDD" id="cd11304">
    <property type="entry name" value="Cadherin_repeat"/>
    <property type="match status" value="1"/>
</dbReference>
<evidence type="ECO:0000256" key="2">
    <source>
        <dbReference type="ARBA" id="ARBA00022692"/>
    </source>
</evidence>
<evidence type="ECO:0000256" key="3">
    <source>
        <dbReference type="ARBA" id="ARBA00022737"/>
    </source>
</evidence>
<protein>
    <recommendedName>
        <fullName evidence="9">Cadherin domain-containing protein</fullName>
    </recommendedName>
</protein>
<evidence type="ECO:0000256" key="6">
    <source>
        <dbReference type="ARBA" id="ARBA00022989"/>
    </source>
</evidence>
<dbReference type="Pfam" id="PF00028">
    <property type="entry name" value="Cadherin"/>
    <property type="match status" value="1"/>
</dbReference>
<reference evidence="10" key="1">
    <citation type="submission" date="2015-11" db="EMBL/GenBank/DDBJ databases">
        <title>De novo transcriptome assembly of four potential Pierce s Disease insect vectors from Arizona vineyards.</title>
        <authorList>
            <person name="Tassone E.E."/>
        </authorList>
    </citation>
    <scope>NUCLEOTIDE SEQUENCE</scope>
</reference>
<evidence type="ECO:0000256" key="5">
    <source>
        <dbReference type="ARBA" id="ARBA00022889"/>
    </source>
</evidence>
<dbReference type="GO" id="GO:0016020">
    <property type="term" value="C:membrane"/>
    <property type="evidence" value="ECO:0007669"/>
    <property type="project" value="UniProtKB-SubCell"/>
</dbReference>
<dbReference type="EMBL" id="GECU01024907">
    <property type="protein sequence ID" value="JAS82799.1"/>
    <property type="molecule type" value="Transcribed_RNA"/>
</dbReference>
<dbReference type="GO" id="GO:0005509">
    <property type="term" value="F:calcium ion binding"/>
    <property type="evidence" value="ECO:0007669"/>
    <property type="project" value="UniProtKB-UniRule"/>
</dbReference>
<comment type="subcellular location">
    <subcellularLocation>
        <location evidence="1">Membrane</location>
    </subcellularLocation>
</comment>
<evidence type="ECO:0000256" key="1">
    <source>
        <dbReference type="ARBA" id="ARBA00004370"/>
    </source>
</evidence>
<name>A0A1B6I7B3_9HEMI</name>
<evidence type="ECO:0000259" key="9">
    <source>
        <dbReference type="PROSITE" id="PS50268"/>
    </source>
</evidence>
<dbReference type="PANTHER" id="PTHR24025:SF31">
    <property type="entry name" value="NEURAL-CADHERIN"/>
    <property type="match status" value="1"/>
</dbReference>
<keyword evidence="4 8" id="KW-0106">Calcium</keyword>
<evidence type="ECO:0000256" key="7">
    <source>
        <dbReference type="ARBA" id="ARBA00023136"/>
    </source>
</evidence>
<sequence>EELYKVHIFENIETGSELFVMEAVGFNITYSIVSITDHFRMDSKTGAILLKAPLDRETADSHSITVRATSIDTISSEPNSSDVVVTFYVNDVNDNPPAFVNTLLEAFVREDVPKGSVIFVVNTLDV</sequence>
<evidence type="ECO:0000256" key="8">
    <source>
        <dbReference type="PROSITE-ProRule" id="PRU00043"/>
    </source>
</evidence>
<feature type="domain" description="Cadherin" evidence="9">
    <location>
        <begin position="4"/>
        <end position="99"/>
    </location>
</feature>
<dbReference type="SMART" id="SM00112">
    <property type="entry name" value="CA"/>
    <property type="match status" value="1"/>
</dbReference>
<dbReference type="PRINTS" id="PR00205">
    <property type="entry name" value="CADHERIN"/>
</dbReference>
<proteinExistence type="predicted"/>
<keyword evidence="5" id="KW-0130">Cell adhesion</keyword>
<dbReference type="InterPro" id="IPR050971">
    <property type="entry name" value="Cadherin-domain_protein"/>
</dbReference>
<feature type="non-terminal residue" evidence="10">
    <location>
        <position position="126"/>
    </location>
</feature>
<accession>A0A1B6I7B3</accession>
<keyword evidence="2" id="KW-0812">Transmembrane</keyword>
<organism evidence="10">
    <name type="scientific">Homalodisca liturata</name>
    <dbReference type="NCBI Taxonomy" id="320908"/>
    <lineage>
        <taxon>Eukaryota</taxon>
        <taxon>Metazoa</taxon>
        <taxon>Ecdysozoa</taxon>
        <taxon>Arthropoda</taxon>
        <taxon>Hexapoda</taxon>
        <taxon>Insecta</taxon>
        <taxon>Pterygota</taxon>
        <taxon>Neoptera</taxon>
        <taxon>Paraneoptera</taxon>
        <taxon>Hemiptera</taxon>
        <taxon>Auchenorrhyncha</taxon>
        <taxon>Membracoidea</taxon>
        <taxon>Cicadellidae</taxon>
        <taxon>Cicadellinae</taxon>
        <taxon>Proconiini</taxon>
        <taxon>Homalodisca</taxon>
    </lineage>
</organism>
<dbReference type="AlphaFoldDB" id="A0A1B6I7B3"/>